<evidence type="ECO:0000256" key="1">
    <source>
        <dbReference type="SAM" id="MobiDB-lite"/>
    </source>
</evidence>
<accession>A0AAU2K1H8</accession>
<dbReference type="EMBL" id="CP108264">
    <property type="protein sequence ID" value="WTU77619.1"/>
    <property type="molecule type" value="Genomic_DNA"/>
</dbReference>
<dbReference type="AlphaFoldDB" id="A0AAU2K1H8"/>
<feature type="region of interest" description="Disordered" evidence="1">
    <location>
        <begin position="674"/>
        <end position="701"/>
    </location>
</feature>
<name>A0AAU2K1H8_9ACTN</name>
<reference evidence="2" key="1">
    <citation type="submission" date="2022-10" db="EMBL/GenBank/DDBJ databases">
        <title>The complete genomes of actinobacterial strains from the NBC collection.</title>
        <authorList>
            <person name="Joergensen T.S."/>
            <person name="Alvarez Arevalo M."/>
            <person name="Sterndorff E.B."/>
            <person name="Faurdal D."/>
            <person name="Vuksanovic O."/>
            <person name="Mourched A.-S."/>
            <person name="Charusanti P."/>
            <person name="Shaw S."/>
            <person name="Blin K."/>
            <person name="Weber T."/>
        </authorList>
    </citation>
    <scope>NUCLEOTIDE SEQUENCE</scope>
    <source>
        <strain evidence="2">NBC_00049</strain>
    </source>
</reference>
<organism evidence="2">
    <name type="scientific">Streptomyces sp. NBC_00049</name>
    <dbReference type="NCBI Taxonomy" id="2903617"/>
    <lineage>
        <taxon>Bacteria</taxon>
        <taxon>Bacillati</taxon>
        <taxon>Actinomycetota</taxon>
        <taxon>Actinomycetes</taxon>
        <taxon>Kitasatosporales</taxon>
        <taxon>Streptomycetaceae</taxon>
        <taxon>Streptomyces</taxon>
    </lineage>
</organism>
<proteinExistence type="predicted"/>
<protein>
    <submittedName>
        <fullName evidence="2">Uncharacterized protein</fullName>
    </submittedName>
</protein>
<gene>
    <name evidence="2" type="ORF">OG327_32210</name>
</gene>
<sequence>MTSDDHADAQDTADAESSSYSFLPWLRTGLGTKITQAPPPGSGSRPRIEVTLRLTGEHPDHPVPERTVPQSVQLYGPGDVVGLDPRAISRTEPLPSVTNVEPNFLAHIEFYDEELLWRYSPAAPDGSNRLMPWLALIVLAGPADPRDADGGEFREGGPSEGLLPFILVKDPRGLPPAEQLGAWAHVHVSGDLAGTGSVLTDAMEGPLAALGNLLRTSPDDACSRLICPRRLRPLTAYHAFLVPAFEAGRRAGLGLDQAGVEATDLSWGPGREDGRMPYYHRWSFTTGTAGDFEHLVRLLVPAEAGPRVARREVDVHEDPGPALPGITEPAAIGGVLKLGGALQTIRDRDVWDNWDSRFTEDEGYPAPTGSYPHPFQEALAALVNLADDYRVRAPVDAHAGLAGVPGPAPVVLAGEVDPVITPPLYGRWPALTSRLLHEENGRPAAHDRNWVHRLNLDPRFRIAANFGTQIVQARQEEFMAAAWAQIGDVVEVNNRIRAAQLACEVGLWLQDKHLGPPPPPPAPPGVAAAPPRARRAAARPVGRALALTAPAHARVTVPVTRPGAPAGEAGPTELVAAGFKVATSRIAAAPVSAAMRRITRPGSRLMQTLKFPQQPAEALLPRMDTEPELVTAAPPKVTPPAVVTPTRVDREIREVPLPDPVKSLPVGEHFVLRRPGESAPAPTARTAGSPAADTAEPADSEQARRFKLGLTDLYEGWAAGAAAAQTRVPDPLDVAGTAQVVLGRLDATETVPKALLSAVRLDAPHLAPFAERFLEVMAYPVIDLPMYEALRGLSVDCFVPHLDLLPANSVTLLDTDQEFIEAFMVGLNHEMSRELLWREYPCDQRGTPFRQFWDPRAAASRVESDAARRERLYDIPPIHTWARDSALGAHDHRQEVPGKPRDELVLVIRGELLKQYPNTAVYAHRARWSPSNEDPDPKLERQPVTLRDPARPGPGEIQLPIYEAQVEPDIHLLGFDLTAQEARGNAKDAGWFFVFQERPGDPRFGADDDPPTRVEVWNDLTWGDVDPGGRHGFIALDGSTTVVELRDLSSTEDDIEKEAQHSEDTELGKWHGGLDSAEVAYMLFQAPVLMAVHAQEMLPRG</sequence>
<evidence type="ECO:0000313" key="2">
    <source>
        <dbReference type="EMBL" id="WTU77619.1"/>
    </source>
</evidence>
<feature type="region of interest" description="Disordered" evidence="1">
    <location>
        <begin position="927"/>
        <end position="956"/>
    </location>
</feature>